<organism evidence="1 2">
    <name type="scientific">Rhizoctonia solani</name>
    <dbReference type="NCBI Taxonomy" id="456999"/>
    <lineage>
        <taxon>Eukaryota</taxon>
        <taxon>Fungi</taxon>
        <taxon>Dikarya</taxon>
        <taxon>Basidiomycota</taxon>
        <taxon>Agaricomycotina</taxon>
        <taxon>Agaricomycetes</taxon>
        <taxon>Cantharellales</taxon>
        <taxon>Ceratobasidiaceae</taxon>
        <taxon>Rhizoctonia</taxon>
    </lineage>
</organism>
<dbReference type="Pfam" id="PF13385">
    <property type="entry name" value="Laminin_G_3"/>
    <property type="match status" value="1"/>
</dbReference>
<dbReference type="InterPro" id="IPR013320">
    <property type="entry name" value="ConA-like_dom_sf"/>
</dbReference>
<dbReference type="SUPFAM" id="SSF49899">
    <property type="entry name" value="Concanavalin A-like lectins/glucanases"/>
    <property type="match status" value="1"/>
</dbReference>
<accession>A0A8H3HR07</accession>
<proteinExistence type="predicted"/>
<name>A0A8H3HR07_9AGAM</name>
<dbReference type="EMBL" id="CAJMWT010009949">
    <property type="protein sequence ID" value="CAE6540341.1"/>
    <property type="molecule type" value="Genomic_DNA"/>
</dbReference>
<evidence type="ECO:0000313" key="1">
    <source>
        <dbReference type="EMBL" id="CAE6540341.1"/>
    </source>
</evidence>
<gene>
    <name evidence="1" type="ORF">RDB_LOCUS195816</name>
</gene>
<comment type="caution">
    <text evidence="1">The sequence shown here is derived from an EMBL/GenBank/DDBJ whole genome shotgun (WGS) entry which is preliminary data.</text>
</comment>
<evidence type="ECO:0008006" key="3">
    <source>
        <dbReference type="Google" id="ProtNLM"/>
    </source>
</evidence>
<dbReference type="Gene3D" id="3.30.710.10">
    <property type="entry name" value="Potassium Channel Kv1.1, Chain A"/>
    <property type="match status" value="1"/>
</dbReference>
<dbReference type="AlphaFoldDB" id="A0A8H3HR07"/>
<dbReference type="Proteomes" id="UP000663843">
    <property type="component" value="Unassembled WGS sequence"/>
</dbReference>
<sequence length="356" mass="40507">MPTELTVIVKDGPFLLLEDQILFDAPNLFTKFINEHSEAPKAPMRLSRNPHIFSIIVEYLCGYKIFPLRKEILPPGMSHEITMENLRVDAKYYGLSNLVQLLREDEEMILVAPNPPDPAPKDKELSVDTHTAPIFQFPGRISNFSGSGNQYRWMNQPLAFMEFPLQIDLLKSFTITCWYRATSNEGWHTMISMDVPSAPRPLIYISISPERDWRFEIGIRNEGARRFPGSGYSDPDRSASGSSHNPVQLKVWNHLTFFQQVEENGIVTKRALLLNGKELVSSPADVHIYNSASEQVRLVILRGSWDKHRTAGFLGQVENIDVFQRVLSQEEISARASSSNMPAEHGLPGNRFDYVY</sequence>
<evidence type="ECO:0000313" key="2">
    <source>
        <dbReference type="Proteomes" id="UP000663843"/>
    </source>
</evidence>
<dbReference type="Gene3D" id="2.60.120.200">
    <property type="match status" value="1"/>
</dbReference>
<dbReference type="InterPro" id="IPR011333">
    <property type="entry name" value="SKP1/BTB/POZ_sf"/>
</dbReference>
<reference evidence="1" key="1">
    <citation type="submission" date="2021-01" db="EMBL/GenBank/DDBJ databases">
        <authorList>
            <person name="Kaushik A."/>
        </authorList>
    </citation>
    <scope>NUCLEOTIDE SEQUENCE</scope>
    <source>
        <strain evidence="1">AG2-2IIIB</strain>
    </source>
</reference>
<protein>
    <recommendedName>
        <fullName evidence="3">BTB domain-containing protein</fullName>
    </recommendedName>
</protein>